<proteinExistence type="predicted"/>
<feature type="compositionally biased region" description="Low complexity" evidence="1">
    <location>
        <begin position="118"/>
        <end position="132"/>
    </location>
</feature>
<comment type="caution">
    <text evidence="2">The sequence shown here is derived from an EMBL/GenBank/DDBJ whole genome shotgun (WGS) entry which is preliminary data.</text>
</comment>
<evidence type="ECO:0000256" key="1">
    <source>
        <dbReference type="SAM" id="MobiDB-lite"/>
    </source>
</evidence>
<reference evidence="2 3" key="1">
    <citation type="journal article" date="2020" name="Cell">
        <title>Large-Scale Comparative Analyses of Tick Genomes Elucidate Their Genetic Diversity and Vector Capacities.</title>
        <authorList>
            <consortium name="Tick Genome and Microbiome Consortium (TIGMIC)"/>
            <person name="Jia N."/>
            <person name="Wang J."/>
            <person name="Shi W."/>
            <person name="Du L."/>
            <person name="Sun Y."/>
            <person name="Zhan W."/>
            <person name="Jiang J.F."/>
            <person name="Wang Q."/>
            <person name="Zhang B."/>
            <person name="Ji P."/>
            <person name="Bell-Sakyi L."/>
            <person name="Cui X.M."/>
            <person name="Yuan T.T."/>
            <person name="Jiang B.G."/>
            <person name="Yang W.F."/>
            <person name="Lam T.T."/>
            <person name="Chang Q.C."/>
            <person name="Ding S.J."/>
            <person name="Wang X.J."/>
            <person name="Zhu J.G."/>
            <person name="Ruan X.D."/>
            <person name="Zhao L."/>
            <person name="Wei J.T."/>
            <person name="Ye R.Z."/>
            <person name="Que T.C."/>
            <person name="Du C.H."/>
            <person name="Zhou Y.H."/>
            <person name="Cheng J.X."/>
            <person name="Dai P.F."/>
            <person name="Guo W.B."/>
            <person name="Han X.H."/>
            <person name="Huang E.J."/>
            <person name="Li L.F."/>
            <person name="Wei W."/>
            <person name="Gao Y.C."/>
            <person name="Liu J.Z."/>
            <person name="Shao H.Z."/>
            <person name="Wang X."/>
            <person name="Wang C.C."/>
            <person name="Yang T.C."/>
            <person name="Huo Q.B."/>
            <person name="Li W."/>
            <person name="Chen H.Y."/>
            <person name="Chen S.E."/>
            <person name="Zhou L.G."/>
            <person name="Ni X.B."/>
            <person name="Tian J.H."/>
            <person name="Sheng Y."/>
            <person name="Liu T."/>
            <person name="Pan Y.S."/>
            <person name="Xia L.Y."/>
            <person name="Li J."/>
            <person name="Zhao F."/>
            <person name="Cao W.C."/>
        </authorList>
    </citation>
    <scope>NUCLEOTIDE SEQUENCE [LARGE SCALE GENOMIC DNA]</scope>
    <source>
        <strain evidence="2">HaeL-2018</strain>
    </source>
</reference>
<sequence length="332" mass="36665">MLLLQRQREKQSTKVNSSSPAPNEEKERNCVTTRALFPAGTRQHVLSKARSEVLPLSRKPRRQKSKDRSEHNKQRPLLAMLRNPDAREVNPARSRTTIIAALRGSSLKRHRKGKQEQSSNAEPSSGRSSSALASDFPCLLTSGTRPPRFQNAPIVSKSEQSFSLFVAAFRVLMLFRIGAFGRVSMREPPARASSPSFAVLAAKRVVVRPARVPRRQLAVTGRINLRCARVAEAFVGPASVRCRSLVDDHFGGKQKRSMRGQARDRGAAATRSRSRRYVIERSLGSGSHRARTVCGGPRPFDVKGTRTGTAFAAFPWAIARNAAYGIICLTRC</sequence>
<evidence type="ECO:0000313" key="2">
    <source>
        <dbReference type="EMBL" id="KAH9369632.1"/>
    </source>
</evidence>
<keyword evidence="3" id="KW-1185">Reference proteome</keyword>
<dbReference type="EMBL" id="JABSTR010000005">
    <property type="protein sequence ID" value="KAH9369632.1"/>
    <property type="molecule type" value="Genomic_DNA"/>
</dbReference>
<feature type="region of interest" description="Disordered" evidence="1">
    <location>
        <begin position="253"/>
        <end position="272"/>
    </location>
</feature>
<gene>
    <name evidence="2" type="ORF">HPB48_010691</name>
</gene>
<organism evidence="2 3">
    <name type="scientific">Haemaphysalis longicornis</name>
    <name type="common">Bush tick</name>
    <dbReference type="NCBI Taxonomy" id="44386"/>
    <lineage>
        <taxon>Eukaryota</taxon>
        <taxon>Metazoa</taxon>
        <taxon>Ecdysozoa</taxon>
        <taxon>Arthropoda</taxon>
        <taxon>Chelicerata</taxon>
        <taxon>Arachnida</taxon>
        <taxon>Acari</taxon>
        <taxon>Parasitiformes</taxon>
        <taxon>Ixodida</taxon>
        <taxon>Ixodoidea</taxon>
        <taxon>Ixodidae</taxon>
        <taxon>Haemaphysalinae</taxon>
        <taxon>Haemaphysalis</taxon>
    </lineage>
</organism>
<evidence type="ECO:0000313" key="3">
    <source>
        <dbReference type="Proteomes" id="UP000821853"/>
    </source>
</evidence>
<name>A0A9J6G535_HAELO</name>
<feature type="region of interest" description="Disordered" evidence="1">
    <location>
        <begin position="1"/>
        <end position="132"/>
    </location>
</feature>
<protein>
    <submittedName>
        <fullName evidence="2">Uncharacterized protein</fullName>
    </submittedName>
</protein>
<dbReference type="VEuPathDB" id="VectorBase:HLOH_049119"/>
<dbReference type="Proteomes" id="UP000821853">
    <property type="component" value="Chromosome 3"/>
</dbReference>
<dbReference type="AlphaFoldDB" id="A0A9J6G535"/>
<accession>A0A9J6G535</accession>
<feature type="compositionally biased region" description="Basic and acidic residues" evidence="1">
    <location>
        <begin position="1"/>
        <end position="12"/>
    </location>
</feature>